<evidence type="ECO:0000256" key="1">
    <source>
        <dbReference type="ARBA" id="ARBA00004430"/>
    </source>
</evidence>
<dbReference type="PANTHER" id="PTHR46532">
    <property type="entry name" value="MALE FERTILITY FACTOR KL5"/>
    <property type="match status" value="1"/>
</dbReference>
<feature type="compositionally biased region" description="Basic residues" evidence="14">
    <location>
        <begin position="24"/>
        <end position="35"/>
    </location>
</feature>
<evidence type="ECO:0000256" key="10">
    <source>
        <dbReference type="ARBA" id="ARBA00023069"/>
    </source>
</evidence>
<feature type="region of interest" description="Disordered" evidence="14">
    <location>
        <begin position="1"/>
        <end position="35"/>
    </location>
</feature>
<dbReference type="Proteomes" id="UP000230750">
    <property type="component" value="Unassembled WGS sequence"/>
</dbReference>
<keyword evidence="17" id="KW-1185">Reference proteome</keyword>
<comment type="subcellular location">
    <subcellularLocation>
        <location evidence="1">Cytoplasm</location>
        <location evidence="1">Cytoskeleton</location>
        <location evidence="1">Cilium axoneme</location>
    </subcellularLocation>
</comment>
<dbReference type="FunFam" id="3.40.50.300:FF:000044">
    <property type="entry name" value="Dynein heavy chain 5, axonemal"/>
    <property type="match status" value="1"/>
</dbReference>
<keyword evidence="7" id="KW-0067">ATP-binding</keyword>
<evidence type="ECO:0000256" key="14">
    <source>
        <dbReference type="SAM" id="MobiDB-lite"/>
    </source>
</evidence>
<dbReference type="Pfam" id="PF08393">
    <property type="entry name" value="DHC_N2"/>
    <property type="match status" value="1"/>
</dbReference>
<feature type="domain" description="AAA+ ATPase" evidence="15">
    <location>
        <begin position="1843"/>
        <end position="1987"/>
    </location>
</feature>
<evidence type="ECO:0000256" key="6">
    <source>
        <dbReference type="ARBA" id="ARBA00022741"/>
    </source>
</evidence>
<dbReference type="FunFam" id="3.20.180.20:FF:000001">
    <property type="entry name" value="Dynein axonemal heavy chain 5"/>
    <property type="match status" value="1"/>
</dbReference>
<dbReference type="GO" id="GO:0005874">
    <property type="term" value="C:microtubule"/>
    <property type="evidence" value="ECO:0007669"/>
    <property type="project" value="UniProtKB-KW"/>
</dbReference>
<dbReference type="GO" id="GO:0005858">
    <property type="term" value="C:axonemal dynein complex"/>
    <property type="evidence" value="ECO:0007669"/>
    <property type="project" value="TreeGrafter"/>
</dbReference>
<keyword evidence="4" id="KW-0493">Microtubule</keyword>
<dbReference type="SUPFAM" id="SSF52540">
    <property type="entry name" value="P-loop containing nucleoside triphosphate hydrolases"/>
    <property type="match status" value="3"/>
</dbReference>
<keyword evidence="9" id="KW-0175">Coiled coil</keyword>
<dbReference type="GO" id="GO:0005524">
    <property type="term" value="F:ATP binding"/>
    <property type="evidence" value="ECO:0007669"/>
    <property type="project" value="UniProtKB-KW"/>
</dbReference>
<dbReference type="Gene3D" id="1.10.8.710">
    <property type="match status" value="1"/>
</dbReference>
<name>A0A2G8KS63_STIJA</name>
<comment type="similarity">
    <text evidence="2">Belongs to the dynein heavy chain family.</text>
</comment>
<evidence type="ECO:0000256" key="9">
    <source>
        <dbReference type="ARBA" id="ARBA00023054"/>
    </source>
</evidence>
<dbReference type="STRING" id="307972.A0A2G8KS63"/>
<feature type="compositionally biased region" description="Acidic residues" evidence="14">
    <location>
        <begin position="800"/>
        <end position="826"/>
    </location>
</feature>
<evidence type="ECO:0000256" key="5">
    <source>
        <dbReference type="ARBA" id="ARBA00022737"/>
    </source>
</evidence>
<keyword evidence="11" id="KW-0505">Motor protein</keyword>
<dbReference type="GO" id="GO:0045505">
    <property type="term" value="F:dynein intermediate chain binding"/>
    <property type="evidence" value="ECO:0007669"/>
    <property type="project" value="InterPro"/>
</dbReference>
<dbReference type="Pfam" id="PF12774">
    <property type="entry name" value="AAA_6"/>
    <property type="match status" value="1"/>
</dbReference>
<dbReference type="Pfam" id="PF08385">
    <property type="entry name" value="DHC_N1"/>
    <property type="match status" value="1"/>
</dbReference>
<dbReference type="GO" id="GO:0007018">
    <property type="term" value="P:microtubule-based movement"/>
    <property type="evidence" value="ECO:0007669"/>
    <property type="project" value="InterPro"/>
</dbReference>
<evidence type="ECO:0000256" key="13">
    <source>
        <dbReference type="ARBA" id="ARBA00023273"/>
    </source>
</evidence>
<evidence type="ECO:0000256" key="3">
    <source>
        <dbReference type="ARBA" id="ARBA00022490"/>
    </source>
</evidence>
<dbReference type="FunFam" id="1.10.287.2620:FF:000003">
    <property type="entry name" value="Dynein, axonemal, heavy chain 5"/>
    <property type="match status" value="1"/>
</dbReference>
<dbReference type="InterPro" id="IPR042228">
    <property type="entry name" value="Dynein_linker_3"/>
</dbReference>
<proteinExistence type="inferred from homology"/>
<evidence type="ECO:0000256" key="7">
    <source>
        <dbReference type="ARBA" id="ARBA00022840"/>
    </source>
</evidence>
<reference evidence="16 17" key="1">
    <citation type="journal article" date="2017" name="PLoS Biol.">
        <title>The sea cucumber genome provides insights into morphological evolution and visceral regeneration.</title>
        <authorList>
            <person name="Zhang X."/>
            <person name="Sun L."/>
            <person name="Yuan J."/>
            <person name="Sun Y."/>
            <person name="Gao Y."/>
            <person name="Zhang L."/>
            <person name="Li S."/>
            <person name="Dai H."/>
            <person name="Hamel J.F."/>
            <person name="Liu C."/>
            <person name="Yu Y."/>
            <person name="Liu S."/>
            <person name="Lin W."/>
            <person name="Guo K."/>
            <person name="Jin S."/>
            <person name="Xu P."/>
            <person name="Storey K.B."/>
            <person name="Huan P."/>
            <person name="Zhang T."/>
            <person name="Zhou Y."/>
            <person name="Zhang J."/>
            <person name="Lin C."/>
            <person name="Li X."/>
            <person name="Xing L."/>
            <person name="Huo D."/>
            <person name="Sun M."/>
            <person name="Wang L."/>
            <person name="Mercier A."/>
            <person name="Li F."/>
            <person name="Yang H."/>
            <person name="Xiang J."/>
        </authorList>
    </citation>
    <scope>NUCLEOTIDE SEQUENCE [LARGE SCALE GENOMIC DNA]</scope>
    <source>
        <strain evidence="16">Shaxun</strain>
        <tissue evidence="16">Muscle</tissue>
    </source>
</reference>
<evidence type="ECO:0000256" key="12">
    <source>
        <dbReference type="ARBA" id="ARBA00023212"/>
    </source>
</evidence>
<organism evidence="16 17">
    <name type="scientific">Stichopus japonicus</name>
    <name type="common">Sea cucumber</name>
    <dbReference type="NCBI Taxonomy" id="307972"/>
    <lineage>
        <taxon>Eukaryota</taxon>
        <taxon>Metazoa</taxon>
        <taxon>Echinodermata</taxon>
        <taxon>Eleutherozoa</taxon>
        <taxon>Echinozoa</taxon>
        <taxon>Holothuroidea</taxon>
        <taxon>Aspidochirotacea</taxon>
        <taxon>Aspidochirotida</taxon>
        <taxon>Stichopodidae</taxon>
        <taxon>Apostichopus</taxon>
    </lineage>
</organism>
<dbReference type="FunFam" id="1.20.140.100:FF:000003">
    <property type="entry name" value="Dynein, axonemal, heavy chain 5"/>
    <property type="match status" value="1"/>
</dbReference>
<evidence type="ECO:0000256" key="2">
    <source>
        <dbReference type="ARBA" id="ARBA00008887"/>
    </source>
</evidence>
<dbReference type="Gene3D" id="3.20.180.20">
    <property type="entry name" value="Dynein heavy chain, N-terminal domain 2"/>
    <property type="match status" value="1"/>
</dbReference>
<protein>
    <recommendedName>
        <fullName evidence="15">AAA+ ATPase domain-containing protein</fullName>
    </recommendedName>
</protein>
<dbReference type="Gene3D" id="1.10.287.2620">
    <property type="match status" value="1"/>
</dbReference>
<dbReference type="InterPro" id="IPR042222">
    <property type="entry name" value="Dynein_2_N"/>
</dbReference>
<evidence type="ECO:0000256" key="8">
    <source>
        <dbReference type="ARBA" id="ARBA00023017"/>
    </source>
</evidence>
<dbReference type="InterPro" id="IPR043157">
    <property type="entry name" value="Dynein_AAA1S"/>
</dbReference>
<dbReference type="Pfam" id="PF25007">
    <property type="entry name" value="DYH2-5-8_CC"/>
    <property type="match status" value="1"/>
</dbReference>
<gene>
    <name evidence="16" type="ORF">BSL78_12278</name>
</gene>
<dbReference type="FunFam" id="1.20.58.1120:FF:000004">
    <property type="entry name" value="Dynein axonemal heavy chain 5"/>
    <property type="match status" value="1"/>
</dbReference>
<dbReference type="InterPro" id="IPR027417">
    <property type="entry name" value="P-loop_NTPase"/>
</dbReference>
<feature type="region of interest" description="Disordered" evidence="14">
    <location>
        <begin position="791"/>
        <end position="826"/>
    </location>
</feature>
<dbReference type="SMART" id="SM00382">
    <property type="entry name" value="AAA"/>
    <property type="match status" value="3"/>
</dbReference>
<evidence type="ECO:0000256" key="4">
    <source>
        <dbReference type="ARBA" id="ARBA00022701"/>
    </source>
</evidence>
<keyword evidence="8" id="KW-0243">Dynein</keyword>
<keyword evidence="5" id="KW-0677">Repeat</keyword>
<dbReference type="InterPro" id="IPR013594">
    <property type="entry name" value="Dynein_heavy_tail"/>
</dbReference>
<keyword evidence="6" id="KW-0547">Nucleotide-binding</keyword>
<dbReference type="InterPro" id="IPR003593">
    <property type="entry name" value="AAA+_ATPase"/>
</dbReference>
<dbReference type="Pfam" id="PF17852">
    <property type="entry name" value="Dynein_AAA_lid"/>
    <property type="match status" value="1"/>
</dbReference>
<accession>A0A2G8KS63</accession>
<dbReference type="Gene3D" id="1.10.472.130">
    <property type="match status" value="1"/>
</dbReference>
<dbReference type="GO" id="GO:0051959">
    <property type="term" value="F:dynein light intermediate chain binding"/>
    <property type="evidence" value="ECO:0007669"/>
    <property type="project" value="InterPro"/>
</dbReference>
<dbReference type="InterPro" id="IPR056759">
    <property type="entry name" value="DYH2-5-8_CC"/>
</dbReference>
<dbReference type="Gene3D" id="1.20.58.1120">
    <property type="match status" value="1"/>
</dbReference>
<dbReference type="PANTHER" id="PTHR46532:SF11">
    <property type="entry name" value="DYNEIN AXONEMAL HEAVY CHAIN 12"/>
    <property type="match status" value="1"/>
</dbReference>
<dbReference type="OrthoDB" id="447173at2759"/>
<dbReference type="InterPro" id="IPR013602">
    <property type="entry name" value="Dynein_heavy_linker"/>
</dbReference>
<dbReference type="Gene3D" id="1.20.140.100">
    <property type="entry name" value="Dynein heavy chain, N-terminal domain 2"/>
    <property type="match status" value="1"/>
</dbReference>
<feature type="compositionally biased region" description="Polar residues" evidence="14">
    <location>
        <begin position="1"/>
        <end position="10"/>
    </location>
</feature>
<evidence type="ECO:0000256" key="11">
    <source>
        <dbReference type="ARBA" id="ARBA00023175"/>
    </source>
</evidence>
<dbReference type="InterPro" id="IPR026983">
    <property type="entry name" value="DHC"/>
</dbReference>
<keyword evidence="12" id="KW-0206">Cytoskeleton</keyword>
<evidence type="ECO:0000313" key="17">
    <source>
        <dbReference type="Proteomes" id="UP000230750"/>
    </source>
</evidence>
<dbReference type="FunFam" id="3.40.50.300:FF:000543">
    <property type="entry name" value="Dynein axonemal heavy chain 5"/>
    <property type="match status" value="1"/>
</dbReference>
<dbReference type="Gene3D" id="3.40.50.300">
    <property type="entry name" value="P-loop containing nucleotide triphosphate hydrolases"/>
    <property type="match status" value="3"/>
</dbReference>
<keyword evidence="10" id="KW-0969">Cilium</keyword>
<comment type="caution">
    <text evidence="16">The sequence shown here is derived from an EMBL/GenBank/DDBJ whole genome shotgun (WGS) entry which is preliminary data.</text>
</comment>
<feature type="region of interest" description="Disordered" evidence="14">
    <location>
        <begin position="944"/>
        <end position="964"/>
    </location>
</feature>
<dbReference type="Pfam" id="PF12775">
    <property type="entry name" value="AAA_7"/>
    <property type="match status" value="1"/>
</dbReference>
<feature type="domain" description="AAA+ ATPase" evidence="15">
    <location>
        <begin position="2122"/>
        <end position="2277"/>
    </location>
</feature>
<keyword evidence="3" id="KW-0963">Cytoplasm</keyword>
<sequence length="2678" mass="305844">MSSDQLQSKKMSGAHPEDDNTQRRGSHATGRLRMHRKSVVGAVLAESLKEKQARAREAREKRKAELTPLHRYVLDMLQLYIEMDKATIEEFVLDSQEYMELFNKFLDKDGSKSLKFFLQEAEPPGNESGRIVNVAKDSKMTRLFITSGAKISVSGAVQLQESEVVDVFSLATASDCINAAGNPDTVEALEDLVSSWCKEIEQVLAESDQMRKEADDTGPLAELEHWRFLMARFHSILEQIKSKKCKMVISTLNAAKSKVLKVWKELDCRITDAANEAKDNVKYLYTLEKFCEPLYHADPMGMVDCIPSLINAIRMIHSISRYYNTSERMTSLFIKVTNQMVTACKNYISNSGMHRIWDQSYDELMSKLKNALHLNKEYQTCFQRTKKKIEQLPNERPFDFSEMYIFGKFDAFCRRIEKVIQLLETIETYSVLSSSRIEGIEPMLNKFQHIYAGIKKKPYDILDHRKTDFDNDFEDFKRHVFDLECMLQSFLDSCFQKISSSSQSLAVLKRFDLLKLPSLNLEEKYGLILQHFGSEIEAIKRLYQKNKDDPPVPRAMPPVSGKIAWARQLFRKIQGPMDVIKEYPSTLSTPEGKRVVRNYNRLGAVLIEFEILYHRAWMKQVDTVKTGLQATILIRHPETQELLVNFDPLLYQVIREAECMRKMGLDVPESAHVICLGREQLQKNCNTIQMLLEENRSIRGRIHSVFHPLMAPHIKKVDIALQPGLVMLCWTSLNLDAFFKTVKAALRDLELLVKEKLCDEAAIHIDRRSARMEEAVNDLVTIFVSKAQRTSKLPHAEASDSSDEEETHIDEEPDSEVTVDVSSEQEEEQQLQEECLEMITHFSQRMLEALLKATRLSLDTIKKRVFFSTLTFVCKMTQFCGNPKLRNRTLSSEHGANTKLLDHSVMQPSLDDLQQALNRATVCVFEVSRGIAQGSKRFKVIEPSQDGDHHIKGKPHSATGPRTEIIPPQQLRNYYKSIVEHKEIQKLQMMLSNAISQTRPKIQESLQMFSSFQFLWEEDKEDAVKEFVETHPILSDWKAKILSYQSLEEDIEEIQPWVQVGAIELKTEPIKYALNIETKSWKELFGKTLNKEYCLKMDKITNFIGDFSKRLARPIKDLDDVRNAMEALENIRQEDIKIDMTLGPVEEAYSMLQRFNVKVQREETERVDSLRYSFQKLLSQATSVQGHLVSIQPQFKAELLTSVEVFNTDSEHYYDDYDTGGPMVDGISPQEASDRLQVYQAKFDELWRKFNTYTAGEQLFGLPVSEYSTLVKIKKELNLLQKLYGLYNDVIERVNGYYDILWSEVDIDRINNELIDFQNRCRKLPKGLKEWQAFLDLKKKIDDFNETCPLLELMANNAMKGRHWERIANTTSHTFDIESDSFLLRNIMEAPLLEHKEDIEDICISAVKEKDIEAKLAQVVADWNAYTLSFANFKTRGELLLKGGETSDIIALMEDSLMVLGSLLSNRYNAHFKKDIQLWVQKLSNSSDIIENWLTVQNLWVYLEAVFVGGDIAKQLPQEAKRFGNIDKSWVKIMQRAHENDNVIACCVGDETLGQLLPHLLEQLEICQKSLTGYLEKKRLVFPRFFFVSDPALLEILGQASDSHTIQAHLLGVFENVNEVEFHEKDYDKILSVVSREGEMIPLDKPVIAKGNVEMWLGELLNLQQSSLHSVIKDASHAINDPSFQLLSFLNHYIAQVGLLGIQMLWTRDAEEALTLARSDKKIMQATNIKFLEILNKLIEQTTHDLTKVERVKYETLVTIHVHQRDIFNDLVTMHIRTSNDFEWLKQARFYYKEDTDHCLVSITDVDFIYQMEFLGCTDRLVITPLTDRCYITLAQALGMSMGGAPAGPAGTGKTETTKDMGKALGKYVVVFNCSDQMDYRGLGRIYKGLAQSGSWGCFDEFNRIELPVLSVAAQQIAIVLNAKKERKTEFIFSDGDVVDLNPEFGLFLTMNPGYAGRQELPENLKIQFRSVAMMVPDRQIIMRVKLASCGFQENVILAQKFFTLYKLCEEQLTKQVHYDFGLRNILSVLRTLGANKRARPEDSESAIVMRVLRDMNLSKLVDEDEPLFLSLINDLFPGIQLDNATYADLQVALSHQIDQAGLVNHPAWNLKVVQLFETQRVRHGMMALGPSGAGKTACINILMKAMGDCGAPHKEMRMNPKAITAPQMFGRLDVSTNDWTDGIFSTLWRKTLRAKKGEHIWIVLDGPVDAIWIENLNSVLDDNKTLTLANGDRIPMSPNCKIVFEVHNIDNASPATVSRNGMVYMSSSVMDWKPILQSWLNTRQPSETAILQDLFDKIFDDLYRFVSLNLNAKMVVLECHQSIGGLIPTKDEHDHDHHVLAAGHLEKLFIFSLMWSLGSLLELDDRAKMQDFMLDHQSKLSYPKLPEDSGFTIFEFVVTDTGEWEHWSSRVEEYIYPTDSVPDYSSILVPNVDNVCCNFLIDTISKQNKAVLLIGEQGTAKTVMIKGYMSQYNPDTHMGKSFNFSSATTAMMFQRTIEGCVDKRMGSTYGPPAGRKMTVFVDDINMPIINEWGDQVTNEIVRQMMEMHGMYSLEKPGDFTNIVDLQFLAAMITPGGGRNDIPERLKRQFTIFNCTLPSNASIDKIFGEYALDLGWATYSPQATLGPPTKYTHTYCLKVLGIKGLKSTAGLWLGAAQSILHSLYMAYSFEEVAHLAID</sequence>
<feature type="domain" description="AAA+ ATPase" evidence="15">
    <location>
        <begin position="2448"/>
        <end position="2596"/>
    </location>
</feature>
<dbReference type="FunFam" id="3.40.50.300:FF:001221">
    <property type="entry name" value="Axonemal dynein heavy chain 8"/>
    <property type="match status" value="1"/>
</dbReference>
<keyword evidence="13" id="KW-0966">Cell projection</keyword>
<dbReference type="EMBL" id="MRZV01000402">
    <property type="protein sequence ID" value="PIK50853.1"/>
    <property type="molecule type" value="Genomic_DNA"/>
</dbReference>
<evidence type="ECO:0000313" key="16">
    <source>
        <dbReference type="EMBL" id="PIK50853.1"/>
    </source>
</evidence>
<dbReference type="FunFam" id="1.10.8.710:FF:000003">
    <property type="entry name" value="Dynein axonemal heavy chain 5"/>
    <property type="match status" value="1"/>
</dbReference>
<dbReference type="InterPro" id="IPR041466">
    <property type="entry name" value="Dynein_AAA5_ext"/>
</dbReference>
<evidence type="ECO:0000259" key="15">
    <source>
        <dbReference type="SMART" id="SM00382"/>
    </source>
</evidence>
<dbReference type="InterPro" id="IPR035699">
    <property type="entry name" value="AAA_6"/>
</dbReference>